<feature type="signal peptide" evidence="1">
    <location>
        <begin position="1"/>
        <end position="26"/>
    </location>
</feature>
<evidence type="ECO:0000313" key="2">
    <source>
        <dbReference type="EMBL" id="NSL90086.1"/>
    </source>
</evidence>
<comment type="caution">
    <text evidence="2">The sequence shown here is derived from an EMBL/GenBank/DDBJ whole genome shotgun (WGS) entry which is preliminary data.</text>
</comment>
<evidence type="ECO:0008006" key="4">
    <source>
        <dbReference type="Google" id="ProtNLM"/>
    </source>
</evidence>
<dbReference type="OrthoDB" id="673569at2"/>
<protein>
    <recommendedName>
        <fullName evidence="4">DUF3568 family protein</fullName>
    </recommendedName>
</protein>
<evidence type="ECO:0000313" key="3">
    <source>
        <dbReference type="Proteomes" id="UP000281028"/>
    </source>
</evidence>
<evidence type="ECO:0000256" key="1">
    <source>
        <dbReference type="SAM" id="SignalP"/>
    </source>
</evidence>
<proteinExistence type="predicted"/>
<feature type="chain" id="PRO_5040362966" description="DUF3568 family protein" evidence="1">
    <location>
        <begin position="27"/>
        <end position="131"/>
    </location>
</feature>
<keyword evidence="1" id="KW-0732">Signal</keyword>
<name>A0A9Q5DCR7_9BACT</name>
<dbReference type="AlphaFoldDB" id="A0A9Q5DCR7"/>
<reference evidence="2" key="1">
    <citation type="submission" date="2020-05" db="EMBL/GenBank/DDBJ databases">
        <title>Chitinophaga laudate sp. nov., isolated from a tropical peat swamp.</title>
        <authorList>
            <person name="Goh C.B.S."/>
            <person name="Lee M.S."/>
            <person name="Parimannan S."/>
            <person name="Pasbakhsh P."/>
            <person name="Yule C.M."/>
            <person name="Rajandas H."/>
            <person name="Loke S."/>
            <person name="Croft L."/>
            <person name="Tan J.B.L."/>
        </authorList>
    </citation>
    <scope>NUCLEOTIDE SEQUENCE</scope>
    <source>
        <strain evidence="2">Mgbs1</strain>
    </source>
</reference>
<dbReference type="EMBL" id="RIAR02000001">
    <property type="protein sequence ID" value="NSL90086.1"/>
    <property type="molecule type" value="Genomic_DNA"/>
</dbReference>
<accession>A0A9Q5DCR7</accession>
<dbReference type="Proteomes" id="UP000281028">
    <property type="component" value="Unassembled WGS sequence"/>
</dbReference>
<organism evidence="2 3">
    <name type="scientific">Chitinophaga solisilvae</name>
    <dbReference type="NCBI Taxonomy" id="1233460"/>
    <lineage>
        <taxon>Bacteria</taxon>
        <taxon>Pseudomonadati</taxon>
        <taxon>Bacteroidota</taxon>
        <taxon>Chitinophagia</taxon>
        <taxon>Chitinophagales</taxon>
        <taxon>Chitinophagaceae</taxon>
        <taxon>Chitinophaga</taxon>
    </lineage>
</organism>
<sequence>MKRTSRFPFMLLAAAALLLAASQQKANAGKHSLNPVADTPCLVKSETAYDFADSLRKKVYALIEDRIAGGIEEKGTVTWENSPDAPEYYHITLRRNKLSIRYKGTVCQDADKLIAQHIDSCRADLKKLLNK</sequence>
<keyword evidence="3" id="KW-1185">Reference proteome</keyword>
<gene>
    <name evidence="2" type="ORF">ECE50_024840</name>
</gene>